<dbReference type="PANTHER" id="PTHR43805:SF1">
    <property type="entry name" value="GP-PDE DOMAIN-CONTAINING PROTEIN"/>
    <property type="match status" value="1"/>
</dbReference>
<dbReference type="STRING" id="1123272.SAMN02745824_0887"/>
<dbReference type="GO" id="GO:0006629">
    <property type="term" value="P:lipid metabolic process"/>
    <property type="evidence" value="ECO:0007669"/>
    <property type="project" value="InterPro"/>
</dbReference>
<protein>
    <submittedName>
        <fullName evidence="2">Glycerophosphoryl diester phosphodiesterase</fullName>
    </submittedName>
</protein>
<keyword evidence="3" id="KW-1185">Reference proteome</keyword>
<dbReference type="AlphaFoldDB" id="A0A1N6CSS9"/>
<evidence type="ECO:0000313" key="2">
    <source>
        <dbReference type="EMBL" id="SIN61454.1"/>
    </source>
</evidence>
<evidence type="ECO:0000259" key="1">
    <source>
        <dbReference type="PROSITE" id="PS51704"/>
    </source>
</evidence>
<name>A0A1N6CSS9_9SPHN</name>
<sequence length="327" mass="35944">MMRKLLWGLGGLWMLILVILLLNSSRWAPPPSGKMQMIAHRGVHHIYDPTGVGRDDCTAIRMLPGQEDLEIFENTIHSIRAAVSAGADMVEVDVAPTSDGHMVLFHDWTVDCRTEGKGETRSLTLAQLQALDIGHGYSADGGATFPLRGKGVGKIPTVEQAIASETFKPFLFNFKNNDPAEADQLFAILRKAGRDPLAEGDGFYGAEVPVQRMRELMPGVWTWSKSGVKACTRDYAWMGWLGITPESCRDGTLVVPLDYQWLIAGWPNRTQARMDAVGAHILLIGPMNDRESTRGLTRGEQLTDIPASFAGHVMVEDIRKVGPALVR</sequence>
<dbReference type="PANTHER" id="PTHR43805">
    <property type="entry name" value="GLYCEROPHOSPHORYL DIESTER PHOSPHODIESTERASE"/>
    <property type="match status" value="1"/>
</dbReference>
<reference evidence="3" key="1">
    <citation type="submission" date="2016-11" db="EMBL/GenBank/DDBJ databases">
        <authorList>
            <person name="Varghese N."/>
            <person name="Submissions S."/>
        </authorList>
    </citation>
    <scope>NUCLEOTIDE SEQUENCE [LARGE SCALE GENOMIC DNA]</scope>
    <source>
        <strain evidence="3">DSM 22363</strain>
    </source>
</reference>
<dbReference type="GO" id="GO:0008081">
    <property type="term" value="F:phosphoric diester hydrolase activity"/>
    <property type="evidence" value="ECO:0007669"/>
    <property type="project" value="InterPro"/>
</dbReference>
<dbReference type="Pfam" id="PF03009">
    <property type="entry name" value="GDPD"/>
    <property type="match status" value="1"/>
</dbReference>
<dbReference type="Proteomes" id="UP000185192">
    <property type="component" value="Unassembled WGS sequence"/>
</dbReference>
<evidence type="ECO:0000313" key="3">
    <source>
        <dbReference type="Proteomes" id="UP000185192"/>
    </source>
</evidence>
<dbReference type="RefSeq" id="WP_084192483.1">
    <property type="nucleotide sequence ID" value="NZ_FSQW01000001.1"/>
</dbReference>
<dbReference type="EMBL" id="FSQW01000001">
    <property type="protein sequence ID" value="SIN61454.1"/>
    <property type="molecule type" value="Genomic_DNA"/>
</dbReference>
<proteinExistence type="predicted"/>
<feature type="domain" description="GP-PDE" evidence="1">
    <location>
        <begin position="49"/>
        <end position="327"/>
    </location>
</feature>
<dbReference type="InterPro" id="IPR017946">
    <property type="entry name" value="PLC-like_Pdiesterase_TIM-brl"/>
</dbReference>
<dbReference type="PROSITE" id="PS51704">
    <property type="entry name" value="GP_PDE"/>
    <property type="match status" value="1"/>
</dbReference>
<dbReference type="OrthoDB" id="9795622at2"/>
<organism evidence="2 3">
    <name type="scientific">Parasphingorhabdus marina DSM 22363</name>
    <dbReference type="NCBI Taxonomy" id="1123272"/>
    <lineage>
        <taxon>Bacteria</taxon>
        <taxon>Pseudomonadati</taxon>
        <taxon>Pseudomonadota</taxon>
        <taxon>Alphaproteobacteria</taxon>
        <taxon>Sphingomonadales</taxon>
        <taxon>Sphingomonadaceae</taxon>
        <taxon>Parasphingorhabdus</taxon>
    </lineage>
</organism>
<dbReference type="Gene3D" id="3.20.20.190">
    <property type="entry name" value="Phosphatidylinositol (PI) phosphodiesterase"/>
    <property type="match status" value="1"/>
</dbReference>
<gene>
    <name evidence="2" type="ORF">SAMN02745824_0887</name>
</gene>
<dbReference type="InterPro" id="IPR030395">
    <property type="entry name" value="GP_PDE_dom"/>
</dbReference>
<accession>A0A1N6CSS9</accession>
<dbReference type="SUPFAM" id="SSF51695">
    <property type="entry name" value="PLC-like phosphodiesterases"/>
    <property type="match status" value="1"/>
</dbReference>